<protein>
    <submittedName>
        <fullName evidence="1">Uncharacterized protein</fullName>
    </submittedName>
</protein>
<gene>
    <name evidence="1" type="ORF">Satyrvirus36_4</name>
</gene>
<dbReference type="EMBL" id="MK072472">
    <property type="protein sequence ID" value="AYV85746.1"/>
    <property type="molecule type" value="Genomic_DNA"/>
</dbReference>
<evidence type="ECO:0000313" key="1">
    <source>
        <dbReference type="EMBL" id="AYV85746.1"/>
    </source>
</evidence>
<reference evidence="1" key="1">
    <citation type="submission" date="2018-10" db="EMBL/GenBank/DDBJ databases">
        <title>Hidden diversity of soil giant viruses.</title>
        <authorList>
            <person name="Schulz F."/>
            <person name="Alteio L."/>
            <person name="Goudeau D."/>
            <person name="Ryan E.M."/>
            <person name="Malmstrom R.R."/>
            <person name="Blanchard J."/>
            <person name="Woyke T."/>
        </authorList>
    </citation>
    <scope>NUCLEOTIDE SEQUENCE</scope>
    <source>
        <strain evidence="1">SAV1</strain>
    </source>
</reference>
<name>A0A3G5AEU7_9VIRU</name>
<accession>A0A3G5AEU7</accession>
<sequence>MIIEFDGYLNTFKLNGFKMYKVCAFGNLLVELNHY</sequence>
<proteinExistence type="predicted"/>
<organism evidence="1">
    <name type="scientific">Satyrvirus sp</name>
    <dbReference type="NCBI Taxonomy" id="2487771"/>
    <lineage>
        <taxon>Viruses</taxon>
        <taxon>Varidnaviria</taxon>
        <taxon>Bamfordvirae</taxon>
        <taxon>Nucleocytoviricota</taxon>
        <taxon>Megaviricetes</taxon>
        <taxon>Imitervirales</taxon>
        <taxon>Mimiviridae</taxon>
        <taxon>Megamimivirinae</taxon>
    </lineage>
</organism>